<dbReference type="PANTHER" id="PTHR30222:SF12">
    <property type="entry name" value="NORSPERMIDINE SENSOR"/>
    <property type="match status" value="1"/>
</dbReference>
<dbReference type="InterPro" id="IPR006059">
    <property type="entry name" value="SBP"/>
</dbReference>
<evidence type="ECO:0000313" key="7">
    <source>
        <dbReference type="EMBL" id="PRH85524.1"/>
    </source>
</evidence>
<dbReference type="EMBL" id="PUEJ01000008">
    <property type="protein sequence ID" value="PRH85524.1"/>
    <property type="molecule type" value="Genomic_DNA"/>
</dbReference>
<evidence type="ECO:0000256" key="6">
    <source>
        <dbReference type="SAM" id="SignalP"/>
    </source>
</evidence>
<dbReference type="OrthoDB" id="9769319at2"/>
<dbReference type="GO" id="GO:0042597">
    <property type="term" value="C:periplasmic space"/>
    <property type="evidence" value="ECO:0007669"/>
    <property type="project" value="UniProtKB-SubCell"/>
</dbReference>
<keyword evidence="3 6" id="KW-0732">Signal</keyword>
<dbReference type="AlphaFoldDB" id="A0A2S9Q8A6"/>
<evidence type="ECO:0000313" key="8">
    <source>
        <dbReference type="Proteomes" id="UP000237682"/>
    </source>
</evidence>
<gene>
    <name evidence="7" type="ORF">C5L14_21290</name>
</gene>
<organism evidence="7 8">
    <name type="scientific">Labrys okinawensis</name>
    <dbReference type="NCBI Taxonomy" id="346911"/>
    <lineage>
        <taxon>Bacteria</taxon>
        <taxon>Pseudomonadati</taxon>
        <taxon>Pseudomonadota</taxon>
        <taxon>Alphaproteobacteria</taxon>
        <taxon>Hyphomicrobiales</taxon>
        <taxon>Xanthobacteraceae</taxon>
        <taxon>Labrys</taxon>
    </lineage>
</organism>
<keyword evidence="2 5" id="KW-0813">Transport</keyword>
<dbReference type="SUPFAM" id="SSF53850">
    <property type="entry name" value="Periplasmic binding protein-like II"/>
    <property type="match status" value="1"/>
</dbReference>
<name>A0A2S9Q8A6_9HYPH</name>
<feature type="signal peptide" evidence="6">
    <location>
        <begin position="1"/>
        <end position="42"/>
    </location>
</feature>
<comment type="caution">
    <text evidence="7">The sequence shown here is derived from an EMBL/GenBank/DDBJ whole genome shotgun (WGS) entry which is preliminary data.</text>
</comment>
<sequence>MPFRPIQIQKQLSRRSRFRPFQCLVVAGAALTAMLSSSLAMAGDRVVNVYSWADYIDPATLESFTRETGIKVVYDTMDSNEVLETKLYAGHSGYDVVDPTGPNLKREIAAGVFQPLDKVRIPNLKHGWDEVFQRLAFYDPGNRYAVNYMWGTTGIGYNVEMARKRLGDMPIDSWSIVFKPENLAKFADCGVSILDTPDELIPPALKYLGLDPDSKNPEDIAKAGDLLKAIRPYVRTFSSSGYLSALSAGDLCLVVGWAGDVIQARNRAIEAHAKSPASTLVDIRYVVPREGALIWVDGWAIPRDAQHVEEAHAFIDYMMRPEIAARNTEFISYATGNLAAQKFIKPEILKDPAIFPDEATMARLFTTTAPDAKIQKLWTRTWTNIKTNE</sequence>
<dbReference type="Pfam" id="PF13416">
    <property type="entry name" value="SBP_bac_8"/>
    <property type="match status" value="1"/>
</dbReference>
<dbReference type="InterPro" id="IPR001188">
    <property type="entry name" value="Sperm_putr-bd"/>
</dbReference>
<comment type="subcellular location">
    <subcellularLocation>
        <location evidence="1 5">Periplasm</location>
    </subcellularLocation>
</comment>
<comment type="function">
    <text evidence="5">Required for the activity of the bacterial periplasmic transport system of putrescine.</text>
</comment>
<evidence type="ECO:0000256" key="2">
    <source>
        <dbReference type="ARBA" id="ARBA00022448"/>
    </source>
</evidence>
<dbReference type="PRINTS" id="PR00909">
    <property type="entry name" value="SPERMDNBNDNG"/>
</dbReference>
<reference evidence="7 8" key="1">
    <citation type="submission" date="2018-02" db="EMBL/GenBank/DDBJ databases">
        <title>Whole genome sequencing of endophytic bacterium.</title>
        <authorList>
            <person name="Eedara R."/>
            <person name="Podile A.R."/>
        </authorList>
    </citation>
    <scope>NUCLEOTIDE SEQUENCE [LARGE SCALE GENOMIC DNA]</scope>
    <source>
        <strain evidence="7 8">RP1T</strain>
    </source>
</reference>
<evidence type="ECO:0000256" key="4">
    <source>
        <dbReference type="ARBA" id="ARBA00022764"/>
    </source>
</evidence>
<feature type="chain" id="PRO_5015742663" description="Putrescine-binding periplasmic protein" evidence="6">
    <location>
        <begin position="43"/>
        <end position="389"/>
    </location>
</feature>
<dbReference type="GO" id="GO:0015846">
    <property type="term" value="P:polyamine transport"/>
    <property type="evidence" value="ECO:0007669"/>
    <property type="project" value="InterPro"/>
</dbReference>
<comment type="similarity">
    <text evidence="5">Belongs to the bacterial solute-binding protein PotD/PotF family.</text>
</comment>
<dbReference type="GO" id="GO:0019808">
    <property type="term" value="F:polyamine binding"/>
    <property type="evidence" value="ECO:0007669"/>
    <property type="project" value="InterPro"/>
</dbReference>
<keyword evidence="4 5" id="KW-0574">Periplasm</keyword>
<accession>A0A2S9Q8A6</accession>
<dbReference type="Proteomes" id="UP000237682">
    <property type="component" value="Unassembled WGS sequence"/>
</dbReference>
<protein>
    <recommendedName>
        <fullName evidence="5">Putrescine-binding periplasmic protein</fullName>
    </recommendedName>
</protein>
<dbReference type="PIRSF" id="PIRSF019574">
    <property type="entry name" value="Periplasmic_polyamine_BP"/>
    <property type="match status" value="1"/>
</dbReference>
<keyword evidence="8" id="KW-1185">Reference proteome</keyword>
<dbReference type="Gene3D" id="3.40.190.10">
    <property type="entry name" value="Periplasmic binding protein-like II"/>
    <property type="match status" value="2"/>
</dbReference>
<evidence type="ECO:0000256" key="5">
    <source>
        <dbReference type="PIRNR" id="PIRNR019574"/>
    </source>
</evidence>
<proteinExistence type="inferred from homology"/>
<dbReference type="PANTHER" id="PTHR30222">
    <property type="entry name" value="SPERMIDINE/PUTRESCINE-BINDING PERIPLASMIC PROTEIN"/>
    <property type="match status" value="1"/>
</dbReference>
<dbReference type="CDD" id="cd13659">
    <property type="entry name" value="PBP2_PotF"/>
    <property type="match status" value="1"/>
</dbReference>
<evidence type="ECO:0000256" key="3">
    <source>
        <dbReference type="ARBA" id="ARBA00022729"/>
    </source>
</evidence>
<evidence type="ECO:0000256" key="1">
    <source>
        <dbReference type="ARBA" id="ARBA00004418"/>
    </source>
</evidence>